<feature type="compositionally biased region" description="Basic residues" evidence="1">
    <location>
        <begin position="175"/>
        <end position="185"/>
    </location>
</feature>
<organism evidence="2 3">
    <name type="scientific">Mizuhopecten yessoensis</name>
    <name type="common">Japanese scallop</name>
    <name type="synonym">Patinopecten yessoensis</name>
    <dbReference type="NCBI Taxonomy" id="6573"/>
    <lineage>
        <taxon>Eukaryota</taxon>
        <taxon>Metazoa</taxon>
        <taxon>Spiralia</taxon>
        <taxon>Lophotrochozoa</taxon>
        <taxon>Mollusca</taxon>
        <taxon>Bivalvia</taxon>
        <taxon>Autobranchia</taxon>
        <taxon>Pteriomorphia</taxon>
        <taxon>Pectinida</taxon>
        <taxon>Pectinoidea</taxon>
        <taxon>Pectinidae</taxon>
        <taxon>Mizuhopecten</taxon>
    </lineage>
</organism>
<accession>A0A210Q786</accession>
<dbReference type="EMBL" id="NEDP02004734">
    <property type="protein sequence ID" value="OWF44585.1"/>
    <property type="molecule type" value="Genomic_DNA"/>
</dbReference>
<dbReference type="Proteomes" id="UP000242188">
    <property type="component" value="Unassembled WGS sequence"/>
</dbReference>
<gene>
    <name evidence="2" type="ORF">KP79_PYT12074</name>
</gene>
<evidence type="ECO:0000313" key="2">
    <source>
        <dbReference type="EMBL" id="OWF44585.1"/>
    </source>
</evidence>
<proteinExistence type="predicted"/>
<name>A0A210Q786_MIZYE</name>
<feature type="region of interest" description="Disordered" evidence="1">
    <location>
        <begin position="175"/>
        <end position="198"/>
    </location>
</feature>
<comment type="caution">
    <text evidence="2">The sequence shown here is derived from an EMBL/GenBank/DDBJ whole genome shotgun (WGS) entry which is preliminary data.</text>
</comment>
<keyword evidence="3" id="KW-1185">Reference proteome</keyword>
<evidence type="ECO:0000256" key="1">
    <source>
        <dbReference type="SAM" id="MobiDB-lite"/>
    </source>
</evidence>
<evidence type="ECO:0000313" key="3">
    <source>
        <dbReference type="Proteomes" id="UP000242188"/>
    </source>
</evidence>
<protein>
    <submittedName>
        <fullName evidence="2">Uncharacterized protein</fullName>
    </submittedName>
</protein>
<reference evidence="2 3" key="1">
    <citation type="journal article" date="2017" name="Nat. Ecol. Evol.">
        <title>Scallop genome provides insights into evolution of bilaterian karyotype and development.</title>
        <authorList>
            <person name="Wang S."/>
            <person name="Zhang J."/>
            <person name="Jiao W."/>
            <person name="Li J."/>
            <person name="Xun X."/>
            <person name="Sun Y."/>
            <person name="Guo X."/>
            <person name="Huan P."/>
            <person name="Dong B."/>
            <person name="Zhang L."/>
            <person name="Hu X."/>
            <person name="Sun X."/>
            <person name="Wang J."/>
            <person name="Zhao C."/>
            <person name="Wang Y."/>
            <person name="Wang D."/>
            <person name="Huang X."/>
            <person name="Wang R."/>
            <person name="Lv J."/>
            <person name="Li Y."/>
            <person name="Zhang Z."/>
            <person name="Liu B."/>
            <person name="Lu W."/>
            <person name="Hui Y."/>
            <person name="Liang J."/>
            <person name="Zhou Z."/>
            <person name="Hou R."/>
            <person name="Li X."/>
            <person name="Liu Y."/>
            <person name="Li H."/>
            <person name="Ning X."/>
            <person name="Lin Y."/>
            <person name="Zhao L."/>
            <person name="Xing Q."/>
            <person name="Dou J."/>
            <person name="Li Y."/>
            <person name="Mao J."/>
            <person name="Guo H."/>
            <person name="Dou H."/>
            <person name="Li T."/>
            <person name="Mu C."/>
            <person name="Jiang W."/>
            <person name="Fu Q."/>
            <person name="Fu X."/>
            <person name="Miao Y."/>
            <person name="Liu J."/>
            <person name="Yu Q."/>
            <person name="Li R."/>
            <person name="Liao H."/>
            <person name="Li X."/>
            <person name="Kong Y."/>
            <person name="Jiang Z."/>
            <person name="Chourrout D."/>
            <person name="Li R."/>
            <person name="Bao Z."/>
        </authorList>
    </citation>
    <scope>NUCLEOTIDE SEQUENCE [LARGE SCALE GENOMIC DNA]</scope>
    <source>
        <strain evidence="2 3">PY_sf001</strain>
    </source>
</reference>
<sequence length="251" mass="28907">MNFGSDNGMSKRRKVFYDDYTGGFYTESRMENLKRKCDYSGKMAEVINRSEVSRLNVALKTVNTAKHLFEMKTERETTFYRDCLKDHLAYKHVLEGISKERDSDSSWDWKYGRYGKGVNRTDLEPQINEQLVEMAPDVKRKRQAEMLLSQRKKPEVFDRNMKTNDLLGLIKNKRTKSSSPVRRKTGAPYTGSGRRTPKLILPPITVTMSRESTADKVVNVRNLESTHKRSNTTTADTSGLPTVFVTQFEPT</sequence>
<dbReference type="AlphaFoldDB" id="A0A210Q786"/>